<accession>A0A0F9C9V6</accession>
<proteinExistence type="predicted"/>
<sequence length="48" mass="5262">MAVTCLFCNYDVTNDGGSGFAATQTLYMCHRCGPIHLANEDAEHFHQA</sequence>
<dbReference type="AlphaFoldDB" id="A0A0F9C9V6"/>
<name>A0A0F9C9V6_9ZZZZ</name>
<reference evidence="1" key="1">
    <citation type="journal article" date="2015" name="Nature">
        <title>Complex archaea that bridge the gap between prokaryotes and eukaryotes.</title>
        <authorList>
            <person name="Spang A."/>
            <person name="Saw J.H."/>
            <person name="Jorgensen S.L."/>
            <person name="Zaremba-Niedzwiedzka K."/>
            <person name="Martijn J."/>
            <person name="Lind A.E."/>
            <person name="van Eijk R."/>
            <person name="Schleper C."/>
            <person name="Guy L."/>
            <person name="Ettema T.J."/>
        </authorList>
    </citation>
    <scope>NUCLEOTIDE SEQUENCE</scope>
</reference>
<evidence type="ECO:0000313" key="1">
    <source>
        <dbReference type="EMBL" id="KKK93441.1"/>
    </source>
</evidence>
<protein>
    <submittedName>
        <fullName evidence="1">Uncharacterized protein</fullName>
    </submittedName>
</protein>
<dbReference type="EMBL" id="LAZR01047772">
    <property type="protein sequence ID" value="KKK93441.1"/>
    <property type="molecule type" value="Genomic_DNA"/>
</dbReference>
<feature type="non-terminal residue" evidence="1">
    <location>
        <position position="48"/>
    </location>
</feature>
<organism evidence="1">
    <name type="scientific">marine sediment metagenome</name>
    <dbReference type="NCBI Taxonomy" id="412755"/>
    <lineage>
        <taxon>unclassified sequences</taxon>
        <taxon>metagenomes</taxon>
        <taxon>ecological metagenomes</taxon>
    </lineage>
</organism>
<gene>
    <name evidence="1" type="ORF">LCGC14_2692830</name>
</gene>
<comment type="caution">
    <text evidence="1">The sequence shown here is derived from an EMBL/GenBank/DDBJ whole genome shotgun (WGS) entry which is preliminary data.</text>
</comment>